<dbReference type="InterPro" id="IPR029044">
    <property type="entry name" value="Nucleotide-diphossugar_trans"/>
</dbReference>
<evidence type="ECO:0000259" key="1">
    <source>
        <dbReference type="Pfam" id="PF13712"/>
    </source>
</evidence>
<feature type="domain" description="Streptomycin biosynthesis protein StrF" evidence="1">
    <location>
        <begin position="19"/>
        <end position="204"/>
    </location>
</feature>
<dbReference type="InterPro" id="IPR059123">
    <property type="entry name" value="StrF_dom"/>
</dbReference>
<dbReference type="Proteomes" id="UP001144341">
    <property type="component" value="Unassembled WGS sequence"/>
</dbReference>
<gene>
    <name evidence="2" type="ORF">O0931_10670</name>
</gene>
<proteinExistence type="predicted"/>
<evidence type="ECO:0000313" key="2">
    <source>
        <dbReference type="EMBL" id="MCZ4223761.1"/>
    </source>
</evidence>
<sequence>MISIIIASVNAQQLNDIRINIEETVGIPYEILVFNNANGHKGLCEIYNLGAKQAKYDLLCYMHEDISIKTRNWGQIVLSAFAEITKLGLIGIAGSSYKSIAPSGWFCNGGPAKINYINILQRFKFDQLGTSHHLQNPKNEKISQVVAVDGVWFCTTKTCVTKYPFDEVTFKKFHCYDIDYSLAIRNEYKAYVTFEILLEHFSEGNYDSNWVEETLKLHNKWANSLPVNLENLSEKEMKITEKHAFRFFFKRMQITGYSKIQRIKVLLKSKLSKKIGTGIFLKLLFEA</sequence>
<organism evidence="2 3">
    <name type="scientific">Pedobacter rhodius</name>
    <dbReference type="NCBI Taxonomy" id="3004098"/>
    <lineage>
        <taxon>Bacteria</taxon>
        <taxon>Pseudomonadati</taxon>
        <taxon>Bacteroidota</taxon>
        <taxon>Sphingobacteriia</taxon>
        <taxon>Sphingobacteriales</taxon>
        <taxon>Sphingobacteriaceae</taxon>
        <taxon>Pedobacter</taxon>
    </lineage>
</organism>
<dbReference type="EMBL" id="JAPWGL010000003">
    <property type="protein sequence ID" value="MCZ4223761.1"/>
    <property type="molecule type" value="Genomic_DNA"/>
</dbReference>
<dbReference type="Pfam" id="PF13712">
    <property type="entry name" value="Glyco_tranf_2_5"/>
    <property type="match status" value="1"/>
</dbReference>
<accession>A0ABT4KXW3</accession>
<comment type="caution">
    <text evidence="2">The sequence shown here is derived from an EMBL/GenBank/DDBJ whole genome shotgun (WGS) entry which is preliminary data.</text>
</comment>
<dbReference type="RefSeq" id="WP_269415563.1">
    <property type="nucleotide sequence ID" value="NZ_JAPWGL010000003.1"/>
</dbReference>
<reference evidence="2" key="1">
    <citation type="submission" date="2022-12" db="EMBL/GenBank/DDBJ databases">
        <title>Genome sequence of SJ11.</title>
        <authorList>
            <person name="Woo H."/>
        </authorList>
    </citation>
    <scope>NUCLEOTIDE SEQUENCE</scope>
    <source>
        <strain evidence="2">SJ11</strain>
    </source>
</reference>
<name>A0ABT4KXW3_9SPHI</name>
<keyword evidence="3" id="KW-1185">Reference proteome</keyword>
<dbReference type="SUPFAM" id="SSF53448">
    <property type="entry name" value="Nucleotide-diphospho-sugar transferases"/>
    <property type="match status" value="1"/>
</dbReference>
<evidence type="ECO:0000313" key="3">
    <source>
        <dbReference type="Proteomes" id="UP001144341"/>
    </source>
</evidence>
<dbReference type="Gene3D" id="3.90.550.10">
    <property type="entry name" value="Spore Coat Polysaccharide Biosynthesis Protein SpsA, Chain A"/>
    <property type="match status" value="1"/>
</dbReference>
<protein>
    <submittedName>
        <fullName evidence="2">Glycosyltransferase</fullName>
    </submittedName>
</protein>